<keyword evidence="4" id="KW-1185">Reference proteome</keyword>
<feature type="domain" description="HD" evidence="2">
    <location>
        <begin position="187"/>
        <end position="309"/>
    </location>
</feature>
<dbReference type="SUPFAM" id="SSF50249">
    <property type="entry name" value="Nucleic acid-binding proteins"/>
    <property type="match status" value="1"/>
</dbReference>
<dbReference type="InterPro" id="IPR006674">
    <property type="entry name" value="HD_domain"/>
</dbReference>
<dbReference type="OrthoDB" id="9778453at2"/>
<evidence type="ECO:0000313" key="3">
    <source>
        <dbReference type="EMBL" id="OAA31203.1"/>
    </source>
</evidence>
<dbReference type="Gene3D" id="1.10.3210.10">
    <property type="entry name" value="Hypothetical protein af1432"/>
    <property type="match status" value="1"/>
</dbReference>
<proteinExistence type="predicted"/>
<name>A0A176K2K1_9BACT</name>
<evidence type="ECO:0000313" key="4">
    <source>
        <dbReference type="Proteomes" id="UP000077339"/>
    </source>
</evidence>
<comment type="caution">
    <text evidence="3">The sequence shown here is derived from an EMBL/GenBank/DDBJ whole genome shotgun (WGS) entry which is preliminary data.</text>
</comment>
<protein>
    <submittedName>
        <fullName evidence="3">Phosphohydrolase</fullName>
    </submittedName>
</protein>
<dbReference type="SUPFAM" id="SSF109604">
    <property type="entry name" value="HD-domain/PDEase-like"/>
    <property type="match status" value="1"/>
</dbReference>
<dbReference type="EMBL" id="JFHK01000004">
    <property type="protein sequence ID" value="OAA31203.1"/>
    <property type="molecule type" value="Genomic_DNA"/>
</dbReference>
<dbReference type="InterPro" id="IPR004365">
    <property type="entry name" value="NA-bd_OB_tRNA"/>
</dbReference>
<evidence type="ECO:0000256" key="1">
    <source>
        <dbReference type="ARBA" id="ARBA00022801"/>
    </source>
</evidence>
<dbReference type="CDD" id="cd00077">
    <property type="entry name" value="HDc"/>
    <property type="match status" value="1"/>
</dbReference>
<dbReference type="SMART" id="SM00471">
    <property type="entry name" value="HDc"/>
    <property type="match status" value="1"/>
</dbReference>
<dbReference type="GO" id="GO:0003676">
    <property type="term" value="F:nucleic acid binding"/>
    <property type="evidence" value="ECO:0007669"/>
    <property type="project" value="InterPro"/>
</dbReference>
<dbReference type="PANTHER" id="PTHR37294:SF1">
    <property type="entry name" value="3'-5' EXORIBONUCLEASE YHAM"/>
    <property type="match status" value="1"/>
</dbReference>
<sequence>MKLRDILGEDAKNLLNHASGEKEKSFVSEMKPGMIVTTDLKVISKRLQEAKDGKKFLLLTLSDRTGAIRAIDWHNAEENDTIIPVGAVVRARGKVVIYDERLQLNLDSQKGLSLLEEGEYDVQRFLAITKRNVNEMFNKLLSYIENLKNDYLKKLLKIFFEEDKTFIRAFISAPAAVKVHHAYKGGLLEHTLSVVELCEFLSTKYPESIDRDLLTSGALLHDIGKIKEYGIGSSGIEKTDEGELIGHISIGLEMVSTKIEKIPDFPNNLKTELKHLILSHHGEMDWGSPVVPKTTEAIVLHMADNLDSKIAQFREIENREFNGSGNSWSNYDRFLNRRIYMKNRDMI</sequence>
<dbReference type="InterPro" id="IPR012340">
    <property type="entry name" value="NA-bd_OB-fold"/>
</dbReference>
<dbReference type="Pfam" id="PF01336">
    <property type="entry name" value="tRNA_anti-codon"/>
    <property type="match status" value="1"/>
</dbReference>
<dbReference type="InterPro" id="IPR003607">
    <property type="entry name" value="HD/PDEase_dom"/>
</dbReference>
<dbReference type="Gene3D" id="2.40.50.140">
    <property type="entry name" value="Nucleic acid-binding proteins"/>
    <property type="match status" value="1"/>
</dbReference>
<gene>
    <name evidence="3" type="ORF">AT15_06820</name>
</gene>
<dbReference type="PATRIC" id="fig|1453497.3.peg.1361"/>
<evidence type="ECO:0000259" key="2">
    <source>
        <dbReference type="PROSITE" id="PS51831"/>
    </source>
</evidence>
<organism evidence="3 4">
    <name type="scientific">Kosmotoga arenicorallina S304</name>
    <dbReference type="NCBI Taxonomy" id="1453497"/>
    <lineage>
        <taxon>Bacteria</taxon>
        <taxon>Thermotogati</taxon>
        <taxon>Thermotogota</taxon>
        <taxon>Thermotogae</taxon>
        <taxon>Kosmotogales</taxon>
        <taxon>Kosmotogaceae</taxon>
        <taxon>Kosmotoga</taxon>
    </lineage>
</organism>
<dbReference type="InterPro" id="IPR050798">
    <property type="entry name" value="YhaM_exoribonuc/phosphodiest"/>
</dbReference>
<dbReference type="STRING" id="1453497.AT15_06820"/>
<dbReference type="Pfam" id="PF01966">
    <property type="entry name" value="HD"/>
    <property type="match status" value="1"/>
</dbReference>
<dbReference type="NCBIfam" id="TIGR00277">
    <property type="entry name" value="HDIG"/>
    <property type="match status" value="1"/>
</dbReference>
<accession>A0A176K2K1</accession>
<dbReference type="GO" id="GO:0016787">
    <property type="term" value="F:hydrolase activity"/>
    <property type="evidence" value="ECO:0007669"/>
    <property type="project" value="UniProtKB-KW"/>
</dbReference>
<dbReference type="PROSITE" id="PS51831">
    <property type="entry name" value="HD"/>
    <property type="match status" value="1"/>
</dbReference>
<reference evidence="3 4" key="1">
    <citation type="submission" date="2014-02" db="EMBL/GenBank/DDBJ databases">
        <title>Kosmotoga genome sequencing.</title>
        <authorList>
            <person name="Pollo S.M."/>
            <person name="Charchuk R."/>
            <person name="Nesbo C.L."/>
        </authorList>
    </citation>
    <scope>NUCLEOTIDE SEQUENCE [LARGE SCALE GENOMIC DNA]</scope>
    <source>
        <strain evidence="3 4">S304</strain>
    </source>
</reference>
<dbReference type="InterPro" id="IPR006675">
    <property type="entry name" value="HDIG_dom"/>
</dbReference>
<dbReference type="RefSeq" id="WP_068346149.1">
    <property type="nucleotide sequence ID" value="NZ_JFHK01000004.1"/>
</dbReference>
<keyword evidence="1 3" id="KW-0378">Hydrolase</keyword>
<dbReference type="Proteomes" id="UP000077339">
    <property type="component" value="Unassembled WGS sequence"/>
</dbReference>
<dbReference type="PANTHER" id="PTHR37294">
    <property type="entry name" value="3'-5' EXORIBONUCLEASE YHAM"/>
    <property type="match status" value="1"/>
</dbReference>
<dbReference type="GO" id="GO:0031125">
    <property type="term" value="P:rRNA 3'-end processing"/>
    <property type="evidence" value="ECO:0007669"/>
    <property type="project" value="TreeGrafter"/>
</dbReference>
<dbReference type="AlphaFoldDB" id="A0A176K2K1"/>